<keyword evidence="7" id="KW-0732">Signal</keyword>
<comment type="subcellular location">
    <subcellularLocation>
        <location evidence="1">Plastid</location>
        <location evidence="1">Chloroplast</location>
    </subcellularLocation>
</comment>
<evidence type="ECO:0000256" key="5">
    <source>
        <dbReference type="PIRSR" id="PIRSR601344-1"/>
    </source>
</evidence>
<keyword evidence="5" id="KW-0157">Chromophore</keyword>
<keyword evidence="3" id="KW-0602">Photosynthesis</keyword>
<gene>
    <name evidence="8" type="ORF">Cvel_1215</name>
</gene>
<proteinExistence type="predicted"/>
<feature type="region of interest" description="Disordered" evidence="6">
    <location>
        <begin position="30"/>
        <end position="69"/>
    </location>
</feature>
<protein>
    <submittedName>
        <fullName evidence="8">Uncharacterized protein</fullName>
    </submittedName>
</protein>
<organism evidence="8">
    <name type="scientific">Chromera velia CCMP2878</name>
    <dbReference type="NCBI Taxonomy" id="1169474"/>
    <lineage>
        <taxon>Eukaryota</taxon>
        <taxon>Sar</taxon>
        <taxon>Alveolata</taxon>
        <taxon>Colpodellida</taxon>
        <taxon>Chromeraceae</taxon>
        <taxon>Chromera</taxon>
    </lineage>
</organism>
<feature type="binding site" evidence="5">
    <location>
        <position position="272"/>
    </location>
    <ligand>
        <name>chlorophyll a</name>
        <dbReference type="ChEBI" id="CHEBI:58416"/>
        <label>1</label>
    </ligand>
</feature>
<dbReference type="PhylomeDB" id="A0A0G4HNT2"/>
<dbReference type="InterPro" id="IPR022796">
    <property type="entry name" value="Chloroa_b-bind"/>
</dbReference>
<dbReference type="GO" id="GO:0009507">
    <property type="term" value="C:chloroplast"/>
    <property type="evidence" value="ECO:0007669"/>
    <property type="project" value="UniProtKB-SubCell"/>
</dbReference>
<dbReference type="SUPFAM" id="SSF103511">
    <property type="entry name" value="Chlorophyll a-b binding protein"/>
    <property type="match status" value="1"/>
</dbReference>
<evidence type="ECO:0000256" key="2">
    <source>
        <dbReference type="ARBA" id="ARBA00022528"/>
    </source>
</evidence>
<keyword evidence="2" id="KW-0150">Chloroplast</keyword>
<evidence type="ECO:0000256" key="7">
    <source>
        <dbReference type="SAM" id="SignalP"/>
    </source>
</evidence>
<dbReference type="GO" id="GO:0016020">
    <property type="term" value="C:membrane"/>
    <property type="evidence" value="ECO:0007669"/>
    <property type="project" value="InterPro"/>
</dbReference>
<accession>A0A0G4HNT2</accession>
<reference evidence="8" key="1">
    <citation type="submission" date="2014-11" db="EMBL/GenBank/DDBJ databases">
        <authorList>
            <person name="Otto D Thomas"/>
            <person name="Naeem Raeece"/>
        </authorList>
    </citation>
    <scope>NUCLEOTIDE SEQUENCE</scope>
</reference>
<evidence type="ECO:0000256" key="4">
    <source>
        <dbReference type="ARBA" id="ARBA00022640"/>
    </source>
</evidence>
<feature type="binding site" evidence="5">
    <location>
        <position position="140"/>
    </location>
    <ligand>
        <name>chlorophyll a</name>
        <dbReference type="ChEBI" id="CHEBI:58416"/>
        <label>3</label>
    </ligand>
</feature>
<feature type="compositionally biased region" description="Basic residues" evidence="6">
    <location>
        <begin position="30"/>
        <end position="39"/>
    </location>
</feature>
<dbReference type="PANTHER" id="PTHR21649">
    <property type="entry name" value="CHLOROPHYLL A/B BINDING PROTEIN"/>
    <property type="match status" value="1"/>
</dbReference>
<feature type="compositionally biased region" description="Basic and acidic residues" evidence="6">
    <location>
        <begin position="53"/>
        <end position="63"/>
    </location>
</feature>
<keyword evidence="5" id="KW-0148">Chlorophyll</keyword>
<evidence type="ECO:0000313" key="8">
    <source>
        <dbReference type="EMBL" id="CEM45951.1"/>
    </source>
</evidence>
<dbReference type="InterPro" id="IPR001344">
    <property type="entry name" value="Chloro_AB-bd_pln"/>
</dbReference>
<dbReference type="GO" id="GO:0009765">
    <property type="term" value="P:photosynthesis, light harvesting"/>
    <property type="evidence" value="ECO:0007669"/>
    <property type="project" value="InterPro"/>
</dbReference>
<dbReference type="VEuPathDB" id="CryptoDB:Cvel_1215"/>
<evidence type="ECO:0000256" key="1">
    <source>
        <dbReference type="ARBA" id="ARBA00004229"/>
    </source>
</evidence>
<dbReference type="Pfam" id="PF00504">
    <property type="entry name" value="Chloroa_b-bind"/>
    <property type="match status" value="1"/>
</dbReference>
<dbReference type="GO" id="GO:0016168">
    <property type="term" value="F:chlorophyll binding"/>
    <property type="evidence" value="ECO:0007669"/>
    <property type="project" value="UniProtKB-KW"/>
</dbReference>
<dbReference type="Gene3D" id="1.10.3460.10">
    <property type="entry name" value="Chlorophyll a/b binding protein domain"/>
    <property type="match status" value="1"/>
</dbReference>
<feature type="binding site" evidence="5">
    <location>
        <position position="260"/>
    </location>
    <ligand>
        <name>chlorophyll a</name>
        <dbReference type="ChEBI" id="CHEBI:58416"/>
        <label>1</label>
    </ligand>
</feature>
<feature type="binding site" evidence="5">
    <location>
        <position position="123"/>
    </location>
    <ligand>
        <name>chlorophyll a</name>
        <dbReference type="ChEBI" id="CHEBI:58416"/>
        <label>1</label>
    </ligand>
</feature>
<feature type="binding site" evidence="5">
    <location>
        <position position="138"/>
    </location>
    <ligand>
        <name>chlorophyll a</name>
        <dbReference type="ChEBI" id="CHEBI:58416"/>
        <label>1</label>
    </ligand>
</feature>
<keyword evidence="4" id="KW-0934">Plastid</keyword>
<name>A0A0G4HNT2_9ALVE</name>
<feature type="signal peptide" evidence="7">
    <location>
        <begin position="1"/>
        <end position="19"/>
    </location>
</feature>
<dbReference type="AlphaFoldDB" id="A0A0G4HNT2"/>
<dbReference type="EMBL" id="CDMZ01003324">
    <property type="protein sequence ID" value="CEM45951.1"/>
    <property type="molecule type" value="Genomic_DNA"/>
</dbReference>
<evidence type="ECO:0000256" key="6">
    <source>
        <dbReference type="SAM" id="MobiDB-lite"/>
    </source>
</evidence>
<feature type="binding site" evidence="5">
    <location>
        <position position="255"/>
    </location>
    <ligand>
        <name>chlorophyll a</name>
        <dbReference type="ChEBI" id="CHEBI:58416"/>
        <label>1</label>
    </ligand>
</feature>
<feature type="chain" id="PRO_5005192042" evidence="7">
    <location>
        <begin position="20"/>
        <end position="293"/>
    </location>
</feature>
<sequence length="293" mass="31973">MRLLVAGVGSLALLQGASAFNLDMQFSFGGKKKPAKSKKSAAAPPKPQFIAGRRADSGPREKAGSGSKGADYLKEAEPAAYPRGAWYIVQDPEISKSAPWVKKEQIYDGTLAGDYGFDPLRLSERRDAWWMRTAELKHGRIAMLACVGLLTPELILKPEGFKGLNFVPAFDAVAPLEALRKAPPLGILQIALVLALIEFQTLKYVKNPMEYLQPYMDKGIKFSDEYFEKRTPGSIGFDPAGFADNGIRSDFAEAEIKHARLAMVGAAGMLIQSLIKPDMPILEQTSKWAAGQL</sequence>
<evidence type="ECO:0000256" key="3">
    <source>
        <dbReference type="ARBA" id="ARBA00022531"/>
    </source>
</evidence>
<feature type="binding site" evidence="5">
    <location>
        <position position="135"/>
    </location>
    <ligand>
        <name>chlorophyll a</name>
        <dbReference type="ChEBI" id="CHEBI:58416"/>
        <label>1</label>
    </ligand>
</feature>